<protein>
    <recommendedName>
        <fullName evidence="6">WW domain-containing protein</fullName>
    </recommendedName>
</protein>
<keyword evidence="5" id="KW-1185">Reference proteome</keyword>
<dbReference type="Gene3D" id="2.20.70.10">
    <property type="match status" value="1"/>
</dbReference>
<gene>
    <name evidence="4" type="ORF">Vafri_4400</name>
</gene>
<dbReference type="SUPFAM" id="SSF51045">
    <property type="entry name" value="WW domain"/>
    <property type="match status" value="1"/>
</dbReference>
<feature type="domain" description="WW" evidence="2">
    <location>
        <begin position="119"/>
        <end position="152"/>
    </location>
</feature>
<reference evidence="4" key="1">
    <citation type="journal article" date="2021" name="Proc. Natl. Acad. Sci. U.S.A.">
        <title>Three genomes in the algal genus Volvox reveal the fate of a haploid sex-determining region after a transition to homothallism.</title>
        <authorList>
            <person name="Yamamoto K."/>
            <person name="Hamaji T."/>
            <person name="Kawai-Toyooka H."/>
            <person name="Matsuzaki R."/>
            <person name="Takahashi F."/>
            <person name="Nishimura Y."/>
            <person name="Kawachi M."/>
            <person name="Noguchi H."/>
            <person name="Minakuchi Y."/>
            <person name="Umen J.G."/>
            <person name="Toyoda A."/>
            <person name="Nozaki H."/>
        </authorList>
    </citation>
    <scope>NUCLEOTIDE SEQUENCE</scope>
    <source>
        <strain evidence="4">NIES-3780</strain>
    </source>
</reference>
<dbReference type="CDD" id="cd00201">
    <property type="entry name" value="WW"/>
    <property type="match status" value="1"/>
</dbReference>
<keyword evidence="1" id="KW-0479">Metal-binding</keyword>
<dbReference type="SMART" id="SM00456">
    <property type="entry name" value="WW"/>
    <property type="match status" value="1"/>
</dbReference>
<dbReference type="InterPro" id="IPR001878">
    <property type="entry name" value="Znf_CCHC"/>
</dbReference>
<dbReference type="SMART" id="SM00343">
    <property type="entry name" value="ZnF_C2HC"/>
    <property type="match status" value="1"/>
</dbReference>
<dbReference type="AlphaFoldDB" id="A0A8J4ATK4"/>
<dbReference type="PROSITE" id="PS50020">
    <property type="entry name" value="WW_DOMAIN_2"/>
    <property type="match status" value="1"/>
</dbReference>
<accession>A0A8J4ATK4</accession>
<dbReference type="InterPro" id="IPR036020">
    <property type="entry name" value="WW_dom_sf"/>
</dbReference>
<dbReference type="GO" id="GO:0008270">
    <property type="term" value="F:zinc ion binding"/>
    <property type="evidence" value="ECO:0007669"/>
    <property type="project" value="UniProtKB-KW"/>
</dbReference>
<evidence type="ECO:0008006" key="6">
    <source>
        <dbReference type="Google" id="ProtNLM"/>
    </source>
</evidence>
<keyword evidence="1" id="KW-0863">Zinc-finger</keyword>
<evidence type="ECO:0000259" key="3">
    <source>
        <dbReference type="PROSITE" id="PS50158"/>
    </source>
</evidence>
<evidence type="ECO:0000313" key="4">
    <source>
        <dbReference type="EMBL" id="GIL47631.1"/>
    </source>
</evidence>
<dbReference type="PROSITE" id="PS50158">
    <property type="entry name" value="ZF_CCHC"/>
    <property type="match status" value="1"/>
</dbReference>
<evidence type="ECO:0000259" key="2">
    <source>
        <dbReference type="PROSITE" id="PS50020"/>
    </source>
</evidence>
<evidence type="ECO:0000256" key="1">
    <source>
        <dbReference type="PROSITE-ProRule" id="PRU00047"/>
    </source>
</evidence>
<organism evidence="4 5">
    <name type="scientific">Volvox africanus</name>
    <dbReference type="NCBI Taxonomy" id="51714"/>
    <lineage>
        <taxon>Eukaryota</taxon>
        <taxon>Viridiplantae</taxon>
        <taxon>Chlorophyta</taxon>
        <taxon>core chlorophytes</taxon>
        <taxon>Chlorophyceae</taxon>
        <taxon>CS clade</taxon>
        <taxon>Chlamydomonadales</taxon>
        <taxon>Volvocaceae</taxon>
        <taxon>Volvox</taxon>
    </lineage>
</organism>
<dbReference type="InterPro" id="IPR001202">
    <property type="entry name" value="WW_dom"/>
</dbReference>
<dbReference type="InterPro" id="IPR036875">
    <property type="entry name" value="Znf_CCHC_sf"/>
</dbReference>
<dbReference type="Pfam" id="PF00098">
    <property type="entry name" value="zf-CCHC"/>
    <property type="match status" value="1"/>
</dbReference>
<keyword evidence="1" id="KW-0862">Zinc</keyword>
<dbReference type="EMBL" id="BNCO01000004">
    <property type="protein sequence ID" value="GIL47631.1"/>
    <property type="molecule type" value="Genomic_DNA"/>
</dbReference>
<evidence type="ECO:0000313" key="5">
    <source>
        <dbReference type="Proteomes" id="UP000747399"/>
    </source>
</evidence>
<sequence length="157" mass="17994">MEKHHLLRRDPNWHPNGCNLCGQLGHQAANCPNGTINWRQIYGDEAFIMRQPIFYSDIQERIKFKEDGMLDLEARAQAYARAKAEELGLNWAEIAAKAEELRNKDPSEVIAKVAPAGDDSLPPGWAVATDPNGRQYYWHKKTQKVQWERPRDDTPIS</sequence>
<dbReference type="Proteomes" id="UP000747399">
    <property type="component" value="Unassembled WGS sequence"/>
</dbReference>
<proteinExistence type="predicted"/>
<dbReference type="Pfam" id="PF00397">
    <property type="entry name" value="WW"/>
    <property type="match status" value="1"/>
</dbReference>
<feature type="domain" description="CCHC-type" evidence="3">
    <location>
        <begin position="18"/>
        <end position="33"/>
    </location>
</feature>
<comment type="caution">
    <text evidence="4">The sequence shown here is derived from an EMBL/GenBank/DDBJ whole genome shotgun (WGS) entry which is preliminary data.</text>
</comment>
<name>A0A8J4ATK4_9CHLO</name>
<dbReference type="SUPFAM" id="SSF57756">
    <property type="entry name" value="Retrovirus zinc finger-like domains"/>
    <property type="match status" value="1"/>
</dbReference>
<dbReference type="GO" id="GO:0003676">
    <property type="term" value="F:nucleic acid binding"/>
    <property type="evidence" value="ECO:0007669"/>
    <property type="project" value="InterPro"/>
</dbReference>